<dbReference type="Pfam" id="PF14392">
    <property type="entry name" value="zf-CCHC_4"/>
    <property type="match status" value="1"/>
</dbReference>
<evidence type="ECO:0000256" key="1">
    <source>
        <dbReference type="PROSITE-ProRule" id="PRU00047"/>
    </source>
</evidence>
<reference evidence="3" key="1">
    <citation type="submission" date="2023-03" db="EMBL/GenBank/DDBJ databases">
        <authorList>
            <person name="Julca I."/>
        </authorList>
    </citation>
    <scope>NUCLEOTIDE SEQUENCE</scope>
</reference>
<dbReference type="PANTHER" id="PTHR31286">
    <property type="entry name" value="GLYCINE-RICH CELL WALL STRUCTURAL PROTEIN 1.8-LIKE"/>
    <property type="match status" value="1"/>
</dbReference>
<dbReference type="GO" id="GO:0003676">
    <property type="term" value="F:nucleic acid binding"/>
    <property type="evidence" value="ECO:0007669"/>
    <property type="project" value="InterPro"/>
</dbReference>
<feature type="domain" description="CCHC-type" evidence="2">
    <location>
        <begin position="95"/>
        <end position="108"/>
    </location>
</feature>
<accession>A0AAV1DIY0</accession>
<dbReference type="InterPro" id="IPR025836">
    <property type="entry name" value="Zn_knuckle_CX2CX4HX4C"/>
</dbReference>
<dbReference type="Proteomes" id="UP001161247">
    <property type="component" value="Chromosome 5"/>
</dbReference>
<dbReference type="InterPro" id="IPR001878">
    <property type="entry name" value="Znf_CCHC"/>
</dbReference>
<evidence type="ECO:0000259" key="2">
    <source>
        <dbReference type="PROSITE" id="PS50158"/>
    </source>
</evidence>
<evidence type="ECO:0000313" key="4">
    <source>
        <dbReference type="Proteomes" id="UP001161247"/>
    </source>
</evidence>
<proteinExistence type="predicted"/>
<name>A0AAV1DIY0_OLDCO</name>
<sequence length="359" mass="41550">MSLEQLRIEHISMGIRLYGLPVECLTRPIALRMVNMIREPLAVHASEIDGRKATFLRAKVEIKPYDPLPSGFYLDSWNGESIWVKYSYDRLYKYCQRCGVIGHMIKNCSIDWNEELEQYLNASIDLCGRDKNVAYGRDEGNSFFLSCIRMMDGELNKKTTRLSPEYINRYFYVFQGMREKDIADGFVYSLRGENSESDPEPVMVETERIRLQRRCAVRQVGHDLREDPMQVDTSESEKMQQGGWTNCYDWSNGPPIEGPSRQLSRPWGTRNTALTNIIRNRSVRDGTYISEKRVWRDLQVNQAVQYGNQGNFWSTGVREQHATKLRDDLVGKEPLWSLQSRSYSGTTGQQMGAMIFAQN</sequence>
<dbReference type="GO" id="GO:0008270">
    <property type="term" value="F:zinc ion binding"/>
    <property type="evidence" value="ECO:0007669"/>
    <property type="project" value="UniProtKB-KW"/>
</dbReference>
<keyword evidence="1" id="KW-0862">Zinc</keyword>
<organism evidence="3 4">
    <name type="scientific">Oldenlandia corymbosa var. corymbosa</name>
    <dbReference type="NCBI Taxonomy" id="529605"/>
    <lineage>
        <taxon>Eukaryota</taxon>
        <taxon>Viridiplantae</taxon>
        <taxon>Streptophyta</taxon>
        <taxon>Embryophyta</taxon>
        <taxon>Tracheophyta</taxon>
        <taxon>Spermatophyta</taxon>
        <taxon>Magnoliopsida</taxon>
        <taxon>eudicotyledons</taxon>
        <taxon>Gunneridae</taxon>
        <taxon>Pentapetalae</taxon>
        <taxon>asterids</taxon>
        <taxon>lamiids</taxon>
        <taxon>Gentianales</taxon>
        <taxon>Rubiaceae</taxon>
        <taxon>Rubioideae</taxon>
        <taxon>Spermacoceae</taxon>
        <taxon>Hedyotis-Oldenlandia complex</taxon>
        <taxon>Oldenlandia</taxon>
    </lineage>
</organism>
<dbReference type="PROSITE" id="PS50158">
    <property type="entry name" value="ZF_CCHC"/>
    <property type="match status" value="1"/>
</dbReference>
<keyword evidence="1" id="KW-0863">Zinc-finger</keyword>
<gene>
    <name evidence="3" type="ORF">OLC1_LOCUS15369</name>
</gene>
<dbReference type="AlphaFoldDB" id="A0AAV1DIY0"/>
<keyword evidence="1" id="KW-0479">Metal-binding</keyword>
<keyword evidence="4" id="KW-1185">Reference proteome</keyword>
<dbReference type="PANTHER" id="PTHR31286:SF180">
    <property type="entry name" value="OS10G0362600 PROTEIN"/>
    <property type="match status" value="1"/>
</dbReference>
<dbReference type="EMBL" id="OX459122">
    <property type="protein sequence ID" value="CAI9106944.1"/>
    <property type="molecule type" value="Genomic_DNA"/>
</dbReference>
<dbReference type="InterPro" id="IPR040256">
    <property type="entry name" value="At4g02000-like"/>
</dbReference>
<evidence type="ECO:0000313" key="3">
    <source>
        <dbReference type="EMBL" id="CAI9106944.1"/>
    </source>
</evidence>
<protein>
    <submittedName>
        <fullName evidence="3">OLC1v1006195C1</fullName>
    </submittedName>
</protein>